<protein>
    <submittedName>
        <fullName evidence="3">Uncharacterized protein</fullName>
    </submittedName>
</protein>
<organism evidence="2 3">
    <name type="scientific">Ditylenchus dipsaci</name>
    <dbReference type="NCBI Taxonomy" id="166011"/>
    <lineage>
        <taxon>Eukaryota</taxon>
        <taxon>Metazoa</taxon>
        <taxon>Ecdysozoa</taxon>
        <taxon>Nematoda</taxon>
        <taxon>Chromadorea</taxon>
        <taxon>Rhabditida</taxon>
        <taxon>Tylenchina</taxon>
        <taxon>Tylenchomorpha</taxon>
        <taxon>Sphaerularioidea</taxon>
        <taxon>Anguinidae</taxon>
        <taxon>Anguininae</taxon>
        <taxon>Ditylenchus</taxon>
    </lineage>
</organism>
<feature type="coiled-coil region" evidence="1">
    <location>
        <begin position="82"/>
        <end position="116"/>
    </location>
</feature>
<keyword evidence="2" id="KW-1185">Reference proteome</keyword>
<reference evidence="3" key="1">
    <citation type="submission" date="2022-11" db="UniProtKB">
        <authorList>
            <consortium name="WormBaseParasite"/>
        </authorList>
    </citation>
    <scope>IDENTIFICATION</scope>
</reference>
<proteinExistence type="predicted"/>
<evidence type="ECO:0000313" key="3">
    <source>
        <dbReference type="WBParaSite" id="jg6139"/>
    </source>
</evidence>
<keyword evidence="1" id="KW-0175">Coiled coil</keyword>
<evidence type="ECO:0000256" key="1">
    <source>
        <dbReference type="SAM" id="Coils"/>
    </source>
</evidence>
<dbReference type="AlphaFoldDB" id="A0A915EJV7"/>
<sequence>MRQESSSIENKYHDVHAEHRTLEAKIYELEQKRTQQKKDLDNTVAEKNKLDLQVKNIAKDLALSKDIVYKLEINEKNLHRRLDEQKQKTRSFEETLIELRSNYQTASKDLSEIREKCYQKIDY</sequence>
<name>A0A915EJV7_9BILA</name>
<dbReference type="Proteomes" id="UP000887574">
    <property type="component" value="Unplaced"/>
</dbReference>
<dbReference type="WBParaSite" id="jg6139">
    <property type="protein sequence ID" value="jg6139"/>
    <property type="gene ID" value="jg6139"/>
</dbReference>
<accession>A0A915EJV7</accession>
<evidence type="ECO:0000313" key="2">
    <source>
        <dbReference type="Proteomes" id="UP000887574"/>
    </source>
</evidence>